<dbReference type="InterPro" id="IPR050109">
    <property type="entry name" value="HTH-type_TetR-like_transc_reg"/>
</dbReference>
<sequence>MAGVSTGEARRAGRRRDPSLDPRLLSGAIEVYAREGWRGFTFDKVARVANVGKPAIYRRWATRELLLVTAFNRTHFPTARDLGSFEDDVRDFVEQWLTWYATPFLPQAGSRFPADCASNPELARLYDEIVIAPRGKAVRAVTRRAIDRGEVHPDLPATLLPDIVLGSMNMHWAFSPNRESPEFAENLRNHASDLITVLMRSFLR</sequence>
<evidence type="ECO:0000256" key="2">
    <source>
        <dbReference type="ARBA" id="ARBA00023125"/>
    </source>
</evidence>
<dbReference type="Gene3D" id="1.10.10.60">
    <property type="entry name" value="Homeodomain-like"/>
    <property type="match status" value="1"/>
</dbReference>
<evidence type="ECO:0000256" key="4">
    <source>
        <dbReference type="PROSITE-ProRule" id="PRU00335"/>
    </source>
</evidence>
<dbReference type="PANTHER" id="PTHR30055:SF148">
    <property type="entry name" value="TETR-FAMILY TRANSCRIPTIONAL REGULATOR"/>
    <property type="match status" value="1"/>
</dbReference>
<dbReference type="Gene3D" id="1.10.357.10">
    <property type="entry name" value="Tetracycline Repressor, domain 2"/>
    <property type="match status" value="1"/>
</dbReference>
<dbReference type="SUPFAM" id="SSF48498">
    <property type="entry name" value="Tetracyclin repressor-like, C-terminal domain"/>
    <property type="match status" value="1"/>
</dbReference>
<feature type="DNA-binding region" description="H-T-H motif" evidence="4">
    <location>
        <begin position="41"/>
        <end position="60"/>
    </location>
</feature>
<dbReference type="Pfam" id="PF00440">
    <property type="entry name" value="TetR_N"/>
    <property type="match status" value="1"/>
</dbReference>
<evidence type="ECO:0000313" key="6">
    <source>
        <dbReference type="EMBL" id="QDQ96030.1"/>
    </source>
</evidence>
<dbReference type="OrthoDB" id="9796019at2"/>
<proteinExistence type="predicted"/>
<dbReference type="GO" id="GO:0000976">
    <property type="term" value="F:transcription cis-regulatory region binding"/>
    <property type="evidence" value="ECO:0007669"/>
    <property type="project" value="TreeGrafter"/>
</dbReference>
<dbReference type="AlphaFoldDB" id="A0A516WZ55"/>
<evidence type="ECO:0000256" key="3">
    <source>
        <dbReference type="ARBA" id="ARBA00023163"/>
    </source>
</evidence>
<dbReference type="SUPFAM" id="SSF46689">
    <property type="entry name" value="Homeodomain-like"/>
    <property type="match status" value="1"/>
</dbReference>
<dbReference type="PANTHER" id="PTHR30055">
    <property type="entry name" value="HTH-TYPE TRANSCRIPTIONAL REGULATOR RUTR"/>
    <property type="match status" value="1"/>
</dbReference>
<dbReference type="EMBL" id="CP041765">
    <property type="protein sequence ID" value="QDQ96030.1"/>
    <property type="molecule type" value="Genomic_DNA"/>
</dbReference>
<dbReference type="KEGG" id="toy:FO059_00100"/>
<protein>
    <submittedName>
        <fullName evidence="6">TetR/AcrR family transcriptional regulator</fullName>
    </submittedName>
</protein>
<accession>A0A516WZ55</accession>
<dbReference type="InterPro" id="IPR001647">
    <property type="entry name" value="HTH_TetR"/>
</dbReference>
<name>A0A516WZ55_9ACTN</name>
<evidence type="ECO:0000313" key="7">
    <source>
        <dbReference type="Proteomes" id="UP000317344"/>
    </source>
</evidence>
<dbReference type="InterPro" id="IPR036271">
    <property type="entry name" value="Tet_transcr_reg_TetR-rel_C_sf"/>
</dbReference>
<keyword evidence="2 4" id="KW-0238">DNA-binding</keyword>
<dbReference type="GO" id="GO:0003700">
    <property type="term" value="F:DNA-binding transcription factor activity"/>
    <property type="evidence" value="ECO:0007669"/>
    <property type="project" value="TreeGrafter"/>
</dbReference>
<dbReference type="PROSITE" id="PS50977">
    <property type="entry name" value="HTH_TETR_2"/>
    <property type="match status" value="1"/>
</dbReference>
<dbReference type="InterPro" id="IPR011075">
    <property type="entry name" value="TetR_C"/>
</dbReference>
<dbReference type="Pfam" id="PF16859">
    <property type="entry name" value="TetR_C_11"/>
    <property type="match status" value="1"/>
</dbReference>
<keyword evidence="7" id="KW-1185">Reference proteome</keyword>
<feature type="domain" description="HTH tetR-type" evidence="5">
    <location>
        <begin position="18"/>
        <end position="78"/>
    </location>
</feature>
<organism evidence="6 7">
    <name type="scientific">Tomitella fengzijianii</name>
    <dbReference type="NCBI Taxonomy" id="2597660"/>
    <lineage>
        <taxon>Bacteria</taxon>
        <taxon>Bacillati</taxon>
        <taxon>Actinomycetota</taxon>
        <taxon>Actinomycetes</taxon>
        <taxon>Mycobacteriales</taxon>
        <taxon>Tomitella</taxon>
    </lineage>
</organism>
<evidence type="ECO:0000256" key="1">
    <source>
        <dbReference type="ARBA" id="ARBA00023015"/>
    </source>
</evidence>
<keyword evidence="3" id="KW-0804">Transcription</keyword>
<gene>
    <name evidence="6" type="ORF">FO059_00100</name>
</gene>
<evidence type="ECO:0000259" key="5">
    <source>
        <dbReference type="PROSITE" id="PS50977"/>
    </source>
</evidence>
<keyword evidence="1" id="KW-0805">Transcription regulation</keyword>
<dbReference type="RefSeq" id="WP_143905316.1">
    <property type="nucleotide sequence ID" value="NZ_CP041765.1"/>
</dbReference>
<reference evidence="6 7" key="2">
    <citation type="submission" date="2019-07" db="EMBL/GenBank/DDBJ databases">
        <authorList>
            <person name="Huang Y."/>
        </authorList>
    </citation>
    <scope>NUCLEOTIDE SEQUENCE [LARGE SCALE GENOMIC DNA]</scope>
    <source>
        <strain evidence="6 7">HY188</strain>
    </source>
</reference>
<dbReference type="InterPro" id="IPR009057">
    <property type="entry name" value="Homeodomain-like_sf"/>
</dbReference>
<dbReference type="Proteomes" id="UP000317344">
    <property type="component" value="Chromosome"/>
</dbReference>
<reference evidence="6 7" key="1">
    <citation type="submission" date="2019-07" db="EMBL/GenBank/DDBJ databases">
        <title>Tomitella cavernea sp. nov., an actinomycete isolated from soil.</title>
        <authorList>
            <person name="Cheng J."/>
        </authorList>
    </citation>
    <scope>NUCLEOTIDE SEQUENCE [LARGE SCALE GENOMIC DNA]</scope>
    <source>
        <strain evidence="6 7">HY188</strain>
    </source>
</reference>